<evidence type="ECO:0000256" key="1">
    <source>
        <dbReference type="ARBA" id="ARBA00004173"/>
    </source>
</evidence>
<evidence type="ECO:0000256" key="9">
    <source>
        <dbReference type="ARBA" id="ARBA00022946"/>
    </source>
</evidence>
<accession>A0A6J3LYV7</accession>
<dbReference type="GO" id="GO:0099128">
    <property type="term" value="C:mitochondrial [2Fe-2S] assembly complex"/>
    <property type="evidence" value="ECO:0007669"/>
    <property type="project" value="UniProtKB-ARBA"/>
</dbReference>
<dbReference type="AlphaFoldDB" id="A0A6J3LYV7"/>
<dbReference type="HAMAP" id="MF_01217">
    <property type="entry name" value="Acyl_carrier"/>
    <property type="match status" value="1"/>
</dbReference>
<evidence type="ECO:0000256" key="5">
    <source>
        <dbReference type="ARBA" id="ARBA00022450"/>
    </source>
</evidence>
<dbReference type="InterPro" id="IPR006162">
    <property type="entry name" value="Ppantetheine_attach_site"/>
</dbReference>
<evidence type="ECO:0000256" key="14">
    <source>
        <dbReference type="RuleBase" id="RU000722"/>
    </source>
</evidence>
<evidence type="ECO:0000256" key="7">
    <source>
        <dbReference type="ARBA" id="ARBA00022553"/>
    </source>
</evidence>
<dbReference type="NCBIfam" id="NF002148">
    <property type="entry name" value="PRK00982.1-2"/>
    <property type="match status" value="1"/>
</dbReference>
<dbReference type="PANTHER" id="PTHR20863">
    <property type="entry name" value="ACYL CARRIER PROTEIN"/>
    <property type="match status" value="1"/>
</dbReference>
<dbReference type="Proteomes" id="UP000504637">
    <property type="component" value="Unplaced"/>
</dbReference>
<keyword evidence="12" id="KW-0496">Mitochondrion</keyword>
<evidence type="ECO:0000256" key="6">
    <source>
        <dbReference type="ARBA" id="ARBA00022516"/>
    </source>
</evidence>
<evidence type="ECO:0000256" key="2">
    <source>
        <dbReference type="ARBA" id="ARBA00005194"/>
    </source>
</evidence>
<keyword evidence="9" id="KW-0809">Transit peptide</keyword>
<name>A0A6J3LYV7_9PEZI</name>
<reference evidence="17" key="1">
    <citation type="submission" date="2020-01" db="EMBL/GenBank/DDBJ databases">
        <authorList>
            <consortium name="DOE Joint Genome Institute"/>
            <person name="Haridas S."/>
            <person name="Albert R."/>
            <person name="Binder M."/>
            <person name="Bloem J."/>
            <person name="Labutti K."/>
            <person name="Salamov A."/>
            <person name="Andreopoulos B."/>
            <person name="Baker S.E."/>
            <person name="Barry K."/>
            <person name="Bills G."/>
            <person name="Bluhm B.H."/>
            <person name="Cannon C."/>
            <person name="Castanera R."/>
            <person name="Culley D.E."/>
            <person name="Daum C."/>
            <person name="Ezra D."/>
            <person name="Gonzalez J.B."/>
            <person name="Henrissat B."/>
            <person name="Kuo A."/>
            <person name="Liang C."/>
            <person name="Lipzen A."/>
            <person name="Lutzoni F."/>
            <person name="Magnuson J."/>
            <person name="Mondo S."/>
            <person name="Nolan M."/>
            <person name="Ohm R."/>
            <person name="Pangilinan J."/>
            <person name="Park H.-J."/>
            <person name="Ramirez L."/>
            <person name="Alfaro M."/>
            <person name="Sun H."/>
            <person name="Tritt A."/>
            <person name="Yoshinaga Y."/>
            <person name="Zwiers L.-H."/>
            <person name="Turgeon B.G."/>
            <person name="Goodwin S.B."/>
            <person name="Spatafora J.W."/>
            <person name="Crous P.W."/>
            <person name="Grigoriev I.V."/>
        </authorList>
    </citation>
    <scope>NUCLEOTIDE SEQUENCE</scope>
    <source>
        <strain evidence="17">CBS 342.82</strain>
    </source>
</reference>
<evidence type="ECO:0000256" key="3">
    <source>
        <dbReference type="ARBA" id="ARBA00010930"/>
    </source>
</evidence>
<keyword evidence="10" id="KW-0249">Electron transport</keyword>
<dbReference type="GO" id="GO:0000036">
    <property type="term" value="F:acyl carrier activity"/>
    <property type="evidence" value="ECO:0007669"/>
    <property type="project" value="TreeGrafter"/>
</dbReference>
<comment type="function">
    <text evidence="14">Carrier of the growing fatty acid chain in fatty acid biosynthesis.</text>
</comment>
<dbReference type="NCBIfam" id="TIGR00517">
    <property type="entry name" value="acyl_carrier"/>
    <property type="match status" value="1"/>
</dbReference>
<keyword evidence="6 14" id="KW-0444">Lipid biosynthesis</keyword>
<feature type="domain" description="Carrier" evidence="15">
    <location>
        <begin position="54"/>
        <end position="131"/>
    </location>
</feature>
<dbReference type="RefSeq" id="XP_033457510.1">
    <property type="nucleotide sequence ID" value="XM_033606558.1"/>
</dbReference>
<keyword evidence="16" id="KW-1185">Reference proteome</keyword>
<evidence type="ECO:0000313" key="16">
    <source>
        <dbReference type="Proteomes" id="UP000504637"/>
    </source>
</evidence>
<evidence type="ECO:0000256" key="12">
    <source>
        <dbReference type="ARBA" id="ARBA00023128"/>
    </source>
</evidence>
<keyword evidence="13 14" id="KW-0275">Fatty acid biosynthesis</keyword>
<dbReference type="GeneID" id="54364358"/>
<organism evidence="17">
    <name type="scientific">Dissoconium aciculare CBS 342.82</name>
    <dbReference type="NCBI Taxonomy" id="1314786"/>
    <lineage>
        <taxon>Eukaryota</taxon>
        <taxon>Fungi</taxon>
        <taxon>Dikarya</taxon>
        <taxon>Ascomycota</taxon>
        <taxon>Pezizomycotina</taxon>
        <taxon>Dothideomycetes</taxon>
        <taxon>Dothideomycetidae</taxon>
        <taxon>Mycosphaerellales</taxon>
        <taxon>Dissoconiaceae</taxon>
        <taxon>Dissoconium</taxon>
    </lineage>
</organism>
<dbReference type="FunFam" id="1.10.1200.10:FF:000003">
    <property type="entry name" value="Acyl carrier protein"/>
    <property type="match status" value="1"/>
</dbReference>
<dbReference type="InterPro" id="IPR003231">
    <property type="entry name" value="ACP"/>
</dbReference>
<evidence type="ECO:0000256" key="10">
    <source>
        <dbReference type="ARBA" id="ARBA00022982"/>
    </source>
</evidence>
<gene>
    <name evidence="17" type="ORF">K489DRAFT_389949</name>
</gene>
<dbReference type="Gene3D" id="1.10.1200.10">
    <property type="entry name" value="ACP-like"/>
    <property type="match status" value="1"/>
</dbReference>
<keyword evidence="5 14" id="KW-0596">Phosphopantetheine</keyword>
<protein>
    <recommendedName>
        <fullName evidence="14">Acyl carrier protein</fullName>
    </recommendedName>
</protein>
<evidence type="ECO:0000313" key="17">
    <source>
        <dbReference type="RefSeq" id="XP_033457510.1"/>
    </source>
</evidence>
<keyword evidence="4" id="KW-0813">Transport</keyword>
<comment type="subcellular location">
    <subcellularLocation>
        <location evidence="1">Mitochondrion</location>
    </subcellularLocation>
</comment>
<reference evidence="17" key="3">
    <citation type="submission" date="2025-08" db="UniProtKB">
        <authorList>
            <consortium name="RefSeq"/>
        </authorList>
    </citation>
    <scope>IDENTIFICATION</scope>
    <source>
        <strain evidence="17">CBS 342.82</strain>
    </source>
</reference>
<comment type="pathway">
    <text evidence="2">Lipid metabolism; fatty acid biosynthesis.</text>
</comment>
<reference evidence="17" key="2">
    <citation type="submission" date="2020-04" db="EMBL/GenBank/DDBJ databases">
        <authorList>
            <consortium name="NCBI Genome Project"/>
        </authorList>
    </citation>
    <scope>NUCLEOTIDE SEQUENCE</scope>
    <source>
        <strain evidence="17">CBS 342.82</strain>
    </source>
</reference>
<dbReference type="InterPro" id="IPR036736">
    <property type="entry name" value="ACP-like_sf"/>
</dbReference>
<proteinExistence type="inferred from homology"/>
<comment type="similarity">
    <text evidence="3">Belongs to the acyl carrier protein (ACP) family.</text>
</comment>
<keyword evidence="7" id="KW-0597">Phosphoprotein</keyword>
<dbReference type="InterPro" id="IPR009081">
    <property type="entry name" value="PP-bd_ACP"/>
</dbReference>
<evidence type="ECO:0000256" key="8">
    <source>
        <dbReference type="ARBA" id="ARBA00022832"/>
    </source>
</evidence>
<evidence type="ECO:0000256" key="13">
    <source>
        <dbReference type="ARBA" id="ARBA00023160"/>
    </source>
</evidence>
<dbReference type="PANTHER" id="PTHR20863:SF28">
    <property type="entry name" value="ACYL CARRIER PROTEIN, MITOCHONDRIAL"/>
    <property type="match status" value="1"/>
</dbReference>
<dbReference type="Pfam" id="PF00550">
    <property type="entry name" value="PP-binding"/>
    <property type="match status" value="1"/>
</dbReference>
<sequence length="134" mass="14457">MFRTALLQSTRCFAQAGVRAAQPVVRSAAIRSPFITSQIATPATSLSAVRCYASGSGLGKEEVTGRIVDLLKNFDKIQENAHFSNDLGLDSLDTVEVVMAIEEEFSIEIPDKQADAIHSVNQAVEYILSQPDGT</sequence>
<dbReference type="GO" id="GO:0000035">
    <property type="term" value="F:acyl binding"/>
    <property type="evidence" value="ECO:0007669"/>
    <property type="project" value="TreeGrafter"/>
</dbReference>
<dbReference type="PROSITE" id="PS00012">
    <property type="entry name" value="PHOSPHOPANTETHEINE"/>
    <property type="match status" value="1"/>
</dbReference>
<dbReference type="SUPFAM" id="SSF47336">
    <property type="entry name" value="ACP-like"/>
    <property type="match status" value="1"/>
</dbReference>
<evidence type="ECO:0000256" key="4">
    <source>
        <dbReference type="ARBA" id="ARBA00022448"/>
    </source>
</evidence>
<keyword evidence="11" id="KW-0443">Lipid metabolism</keyword>
<evidence type="ECO:0000259" key="15">
    <source>
        <dbReference type="PROSITE" id="PS50075"/>
    </source>
</evidence>
<dbReference type="PROSITE" id="PS50075">
    <property type="entry name" value="CARRIER"/>
    <property type="match status" value="1"/>
</dbReference>
<evidence type="ECO:0000256" key="11">
    <source>
        <dbReference type="ARBA" id="ARBA00023098"/>
    </source>
</evidence>
<keyword evidence="8" id="KW-0276">Fatty acid metabolism</keyword>
<dbReference type="OrthoDB" id="448946at2759"/>